<dbReference type="InterPro" id="IPR015168">
    <property type="entry name" value="SsuA/THI5"/>
</dbReference>
<accession>A0ABV7D7M2</accession>
<evidence type="ECO:0000313" key="2">
    <source>
        <dbReference type="EMBL" id="MFC3052870.1"/>
    </source>
</evidence>
<proteinExistence type="predicted"/>
<dbReference type="Proteomes" id="UP001595444">
    <property type="component" value="Unassembled WGS sequence"/>
</dbReference>
<dbReference type="RefSeq" id="WP_194213493.1">
    <property type="nucleotide sequence ID" value="NZ_CP061205.1"/>
</dbReference>
<feature type="domain" description="SsuA/THI5-like" evidence="1">
    <location>
        <begin position="111"/>
        <end position="176"/>
    </location>
</feature>
<comment type="caution">
    <text evidence="2">The sequence shown here is derived from an EMBL/GenBank/DDBJ whole genome shotgun (WGS) entry which is preliminary data.</text>
</comment>
<gene>
    <name evidence="2" type="ORF">ACFOKA_13225</name>
</gene>
<protein>
    <submittedName>
        <fullName evidence="2">ABC transporter substrate-binding protein</fullName>
    </submittedName>
</protein>
<reference evidence="3" key="1">
    <citation type="journal article" date="2019" name="Int. J. Syst. Evol. Microbiol.">
        <title>The Global Catalogue of Microorganisms (GCM) 10K type strain sequencing project: providing services to taxonomists for standard genome sequencing and annotation.</title>
        <authorList>
            <consortium name="The Broad Institute Genomics Platform"/>
            <consortium name="The Broad Institute Genome Sequencing Center for Infectious Disease"/>
            <person name="Wu L."/>
            <person name="Ma J."/>
        </authorList>
    </citation>
    <scope>NUCLEOTIDE SEQUENCE [LARGE SCALE GENOMIC DNA]</scope>
    <source>
        <strain evidence="3">KCTC 62164</strain>
    </source>
</reference>
<evidence type="ECO:0000313" key="3">
    <source>
        <dbReference type="Proteomes" id="UP001595444"/>
    </source>
</evidence>
<dbReference type="EMBL" id="JBHRSL010000010">
    <property type="protein sequence ID" value="MFC3052870.1"/>
    <property type="molecule type" value="Genomic_DNA"/>
</dbReference>
<keyword evidence="3" id="KW-1185">Reference proteome</keyword>
<name>A0ABV7D7M2_9PROT</name>
<sequence>MNNAKPLVIYSPAPPSNMLHMLNLQLVDVAAKCPALEDVTVIPVPLPDGINDINELDEHEKQYHLPIVTTVDFLPARTKTGPGWHGYTKASADLMFVSVLYDIGFGVLVFDSEIKNPNDLKGKKIGVPPRASSVRMLSEALLRDGWGILDDVELVDIAPPNVQKALEAGEIDATTWNFVRRNGDSYISLLPGLLEMEASHWLEVDREAVSAINKHNPFVVGVSVMGAEKESGTGALNDIQMVSFTQALAAWEKTDAVTVRALLGCIHNQLGQYDALPQEQAGMLKWPGLDLGHLHPAAAAFYRLHGMIQ</sequence>
<dbReference type="SUPFAM" id="SSF53850">
    <property type="entry name" value="Periplasmic binding protein-like II"/>
    <property type="match status" value="1"/>
</dbReference>
<dbReference type="Pfam" id="PF09084">
    <property type="entry name" value="NMT1"/>
    <property type="match status" value="1"/>
</dbReference>
<organism evidence="2 3">
    <name type="scientific">Kordiimonas pumila</name>
    <dbReference type="NCBI Taxonomy" id="2161677"/>
    <lineage>
        <taxon>Bacteria</taxon>
        <taxon>Pseudomonadati</taxon>
        <taxon>Pseudomonadota</taxon>
        <taxon>Alphaproteobacteria</taxon>
        <taxon>Kordiimonadales</taxon>
        <taxon>Kordiimonadaceae</taxon>
        <taxon>Kordiimonas</taxon>
    </lineage>
</organism>
<evidence type="ECO:0000259" key="1">
    <source>
        <dbReference type="Pfam" id="PF09084"/>
    </source>
</evidence>
<dbReference type="Gene3D" id="3.40.190.10">
    <property type="entry name" value="Periplasmic binding protein-like II"/>
    <property type="match status" value="2"/>
</dbReference>